<dbReference type="EMBL" id="JBBPBN010000066">
    <property type="protein sequence ID" value="KAK8985957.1"/>
    <property type="molecule type" value="Genomic_DNA"/>
</dbReference>
<dbReference type="Proteomes" id="UP001396334">
    <property type="component" value="Unassembled WGS sequence"/>
</dbReference>
<organism evidence="1 2">
    <name type="scientific">Hibiscus sabdariffa</name>
    <name type="common">roselle</name>
    <dbReference type="NCBI Taxonomy" id="183260"/>
    <lineage>
        <taxon>Eukaryota</taxon>
        <taxon>Viridiplantae</taxon>
        <taxon>Streptophyta</taxon>
        <taxon>Embryophyta</taxon>
        <taxon>Tracheophyta</taxon>
        <taxon>Spermatophyta</taxon>
        <taxon>Magnoliopsida</taxon>
        <taxon>eudicotyledons</taxon>
        <taxon>Gunneridae</taxon>
        <taxon>Pentapetalae</taxon>
        <taxon>rosids</taxon>
        <taxon>malvids</taxon>
        <taxon>Malvales</taxon>
        <taxon>Malvaceae</taxon>
        <taxon>Malvoideae</taxon>
        <taxon>Hibiscus</taxon>
    </lineage>
</organism>
<evidence type="ECO:0000313" key="2">
    <source>
        <dbReference type="Proteomes" id="UP001396334"/>
    </source>
</evidence>
<name>A0ABR2PBY9_9ROSI</name>
<sequence>MDGTVVPNSVSLKVDPAKHIDRMWEGNMRDYLRVLGFSSMSRNLSNEEEAGIVNRMDCLPSGDAGVHDVFMKEVEFQEGIGDIASLGGLLDVSSPMERGVVGPKSDCPRVNLAITTVLNNGQEAGDELSLMHRLKSLKFFLWDWNSVSFGDVDRGIINVTKQLDELDNDGEVVMQSQEVRDKRKKLQAQLWKLSRYSESIWRQKSRVTWLK</sequence>
<keyword evidence="2" id="KW-1185">Reference proteome</keyword>
<comment type="caution">
    <text evidence="1">The sequence shown here is derived from an EMBL/GenBank/DDBJ whole genome shotgun (WGS) entry which is preliminary data.</text>
</comment>
<gene>
    <name evidence="1" type="ORF">V6N11_037676</name>
</gene>
<reference evidence="1 2" key="1">
    <citation type="journal article" date="2024" name="G3 (Bethesda)">
        <title>Genome assembly of Hibiscus sabdariffa L. provides insights into metabolisms of medicinal natural products.</title>
        <authorList>
            <person name="Kim T."/>
        </authorList>
    </citation>
    <scope>NUCLEOTIDE SEQUENCE [LARGE SCALE GENOMIC DNA]</scope>
    <source>
        <strain evidence="1">TK-2024</strain>
        <tissue evidence="1">Old leaves</tissue>
    </source>
</reference>
<accession>A0ABR2PBY9</accession>
<proteinExistence type="predicted"/>
<evidence type="ECO:0000313" key="1">
    <source>
        <dbReference type="EMBL" id="KAK8985957.1"/>
    </source>
</evidence>
<protein>
    <submittedName>
        <fullName evidence="1">Uncharacterized protein</fullName>
    </submittedName>
</protein>